<sequence length="110" mass="12562">MTLTTQLGIAISVLALWYILRRRDTAIKRALPFPPGPPPKPLIGNVLQIPIDYQQFVFTEWAHTYGDLIYLRIINKPLLVLSSAKAAFDLMDKRSAIYSDRPHATIWEDL</sequence>
<evidence type="ECO:0000256" key="7">
    <source>
        <dbReference type="ARBA" id="ARBA00022989"/>
    </source>
</evidence>
<dbReference type="InterPro" id="IPR001128">
    <property type="entry name" value="Cyt_P450"/>
</dbReference>
<keyword evidence="8" id="KW-0560">Oxidoreductase</keyword>
<dbReference type="GO" id="GO:0016020">
    <property type="term" value="C:membrane"/>
    <property type="evidence" value="ECO:0007669"/>
    <property type="project" value="UniProtKB-SubCell"/>
</dbReference>
<dbReference type="GO" id="GO:0004497">
    <property type="term" value="F:monooxygenase activity"/>
    <property type="evidence" value="ECO:0007669"/>
    <property type="project" value="UniProtKB-KW"/>
</dbReference>
<comment type="similarity">
    <text evidence="3">Belongs to the cytochrome P450 family.</text>
</comment>
<dbReference type="InterPro" id="IPR050364">
    <property type="entry name" value="Cytochrome_P450_fung"/>
</dbReference>
<proteinExistence type="inferred from homology"/>
<evidence type="ECO:0000256" key="6">
    <source>
        <dbReference type="ARBA" id="ARBA00022723"/>
    </source>
</evidence>
<keyword evidence="7" id="KW-1133">Transmembrane helix</keyword>
<dbReference type="AlphaFoldDB" id="A0A2H3JFZ9"/>
<name>A0A2H3JFZ9_WOLCO</name>
<dbReference type="PANTHER" id="PTHR46300">
    <property type="entry name" value="P450, PUTATIVE (EUROFUNG)-RELATED-RELATED"/>
    <property type="match status" value="1"/>
</dbReference>
<dbReference type="OMA" id="ANYSERR"/>
<evidence type="ECO:0000256" key="3">
    <source>
        <dbReference type="ARBA" id="ARBA00010617"/>
    </source>
</evidence>
<keyword evidence="6" id="KW-0479">Metal-binding</keyword>
<evidence type="ECO:0000313" key="12">
    <source>
        <dbReference type="EMBL" id="PCH38763.1"/>
    </source>
</evidence>
<evidence type="ECO:0000256" key="11">
    <source>
        <dbReference type="ARBA" id="ARBA00023136"/>
    </source>
</evidence>
<dbReference type="InterPro" id="IPR036396">
    <property type="entry name" value="Cyt_P450_sf"/>
</dbReference>
<reference evidence="12 13" key="1">
    <citation type="journal article" date="2012" name="Science">
        <title>The Paleozoic origin of enzymatic lignin decomposition reconstructed from 31 fungal genomes.</title>
        <authorList>
            <person name="Floudas D."/>
            <person name="Binder M."/>
            <person name="Riley R."/>
            <person name="Barry K."/>
            <person name="Blanchette R.A."/>
            <person name="Henrissat B."/>
            <person name="Martinez A.T."/>
            <person name="Otillar R."/>
            <person name="Spatafora J.W."/>
            <person name="Yadav J.S."/>
            <person name="Aerts A."/>
            <person name="Benoit I."/>
            <person name="Boyd A."/>
            <person name="Carlson A."/>
            <person name="Copeland A."/>
            <person name="Coutinho P.M."/>
            <person name="de Vries R.P."/>
            <person name="Ferreira P."/>
            <person name="Findley K."/>
            <person name="Foster B."/>
            <person name="Gaskell J."/>
            <person name="Glotzer D."/>
            <person name="Gorecki P."/>
            <person name="Heitman J."/>
            <person name="Hesse C."/>
            <person name="Hori C."/>
            <person name="Igarashi K."/>
            <person name="Jurgens J.A."/>
            <person name="Kallen N."/>
            <person name="Kersten P."/>
            <person name="Kohler A."/>
            <person name="Kuees U."/>
            <person name="Kumar T.K.A."/>
            <person name="Kuo A."/>
            <person name="LaButti K."/>
            <person name="Larrondo L.F."/>
            <person name="Lindquist E."/>
            <person name="Ling A."/>
            <person name="Lombard V."/>
            <person name="Lucas S."/>
            <person name="Lundell T."/>
            <person name="Martin R."/>
            <person name="McLaughlin D.J."/>
            <person name="Morgenstern I."/>
            <person name="Morin E."/>
            <person name="Murat C."/>
            <person name="Nagy L.G."/>
            <person name="Nolan M."/>
            <person name="Ohm R.A."/>
            <person name="Patyshakuliyeva A."/>
            <person name="Rokas A."/>
            <person name="Ruiz-Duenas F.J."/>
            <person name="Sabat G."/>
            <person name="Salamov A."/>
            <person name="Samejima M."/>
            <person name="Schmutz J."/>
            <person name="Slot J.C."/>
            <person name="St John F."/>
            <person name="Stenlid J."/>
            <person name="Sun H."/>
            <person name="Sun S."/>
            <person name="Syed K."/>
            <person name="Tsang A."/>
            <person name="Wiebenga A."/>
            <person name="Young D."/>
            <person name="Pisabarro A."/>
            <person name="Eastwood D.C."/>
            <person name="Martin F."/>
            <person name="Cullen D."/>
            <person name="Grigoriev I.V."/>
            <person name="Hibbett D.S."/>
        </authorList>
    </citation>
    <scope>NUCLEOTIDE SEQUENCE [LARGE SCALE GENOMIC DNA]</scope>
    <source>
        <strain evidence="12 13">MD-104</strain>
    </source>
</reference>
<evidence type="ECO:0000256" key="8">
    <source>
        <dbReference type="ARBA" id="ARBA00023002"/>
    </source>
</evidence>
<evidence type="ECO:0000256" key="4">
    <source>
        <dbReference type="ARBA" id="ARBA00022617"/>
    </source>
</evidence>
<dbReference type="GO" id="GO:0020037">
    <property type="term" value="F:heme binding"/>
    <property type="evidence" value="ECO:0007669"/>
    <property type="project" value="InterPro"/>
</dbReference>
<protein>
    <recommendedName>
        <fullName evidence="14">Cytochrome P450</fullName>
    </recommendedName>
</protein>
<evidence type="ECO:0000313" key="13">
    <source>
        <dbReference type="Proteomes" id="UP000218811"/>
    </source>
</evidence>
<dbReference type="PANTHER" id="PTHR46300:SF2">
    <property type="entry name" value="CYTOCHROME P450 MONOOXYGENASE ALNH-RELATED"/>
    <property type="match status" value="1"/>
</dbReference>
<dbReference type="STRING" id="742152.A0A2H3JFZ9"/>
<keyword evidence="4" id="KW-0349">Heme</keyword>
<keyword evidence="13" id="KW-1185">Reference proteome</keyword>
<organism evidence="12 13">
    <name type="scientific">Wolfiporia cocos (strain MD-104)</name>
    <name type="common">Brown rot fungus</name>
    <dbReference type="NCBI Taxonomy" id="742152"/>
    <lineage>
        <taxon>Eukaryota</taxon>
        <taxon>Fungi</taxon>
        <taxon>Dikarya</taxon>
        <taxon>Basidiomycota</taxon>
        <taxon>Agaricomycotina</taxon>
        <taxon>Agaricomycetes</taxon>
        <taxon>Polyporales</taxon>
        <taxon>Phaeolaceae</taxon>
        <taxon>Wolfiporia</taxon>
    </lineage>
</organism>
<evidence type="ECO:0000256" key="5">
    <source>
        <dbReference type="ARBA" id="ARBA00022692"/>
    </source>
</evidence>
<dbReference type="GO" id="GO:0016705">
    <property type="term" value="F:oxidoreductase activity, acting on paired donors, with incorporation or reduction of molecular oxygen"/>
    <property type="evidence" value="ECO:0007669"/>
    <property type="project" value="InterPro"/>
</dbReference>
<dbReference type="GO" id="GO:0005506">
    <property type="term" value="F:iron ion binding"/>
    <property type="evidence" value="ECO:0007669"/>
    <property type="project" value="InterPro"/>
</dbReference>
<dbReference type="SUPFAM" id="SSF48264">
    <property type="entry name" value="Cytochrome P450"/>
    <property type="match status" value="1"/>
</dbReference>
<evidence type="ECO:0000256" key="1">
    <source>
        <dbReference type="ARBA" id="ARBA00001971"/>
    </source>
</evidence>
<keyword evidence="9" id="KW-0408">Iron</keyword>
<dbReference type="Gene3D" id="1.10.630.10">
    <property type="entry name" value="Cytochrome P450"/>
    <property type="match status" value="1"/>
</dbReference>
<evidence type="ECO:0000256" key="2">
    <source>
        <dbReference type="ARBA" id="ARBA00004370"/>
    </source>
</evidence>
<evidence type="ECO:0008006" key="14">
    <source>
        <dbReference type="Google" id="ProtNLM"/>
    </source>
</evidence>
<dbReference type="OrthoDB" id="2802867at2759"/>
<comment type="subcellular location">
    <subcellularLocation>
        <location evidence="2">Membrane</location>
    </subcellularLocation>
</comment>
<comment type="cofactor">
    <cofactor evidence="1">
        <name>heme</name>
        <dbReference type="ChEBI" id="CHEBI:30413"/>
    </cofactor>
</comment>
<dbReference type="Proteomes" id="UP000218811">
    <property type="component" value="Unassembled WGS sequence"/>
</dbReference>
<evidence type="ECO:0000256" key="9">
    <source>
        <dbReference type="ARBA" id="ARBA00023004"/>
    </source>
</evidence>
<keyword evidence="5" id="KW-0812">Transmembrane</keyword>
<evidence type="ECO:0000256" key="10">
    <source>
        <dbReference type="ARBA" id="ARBA00023033"/>
    </source>
</evidence>
<keyword evidence="10" id="KW-0503">Monooxygenase</keyword>
<gene>
    <name evidence="12" type="ORF">WOLCODRAFT_64378</name>
</gene>
<dbReference type="Pfam" id="PF00067">
    <property type="entry name" value="p450"/>
    <property type="match status" value="1"/>
</dbReference>
<dbReference type="EMBL" id="KB467942">
    <property type="protein sequence ID" value="PCH38763.1"/>
    <property type="molecule type" value="Genomic_DNA"/>
</dbReference>
<keyword evidence="11" id="KW-0472">Membrane</keyword>
<accession>A0A2H3JFZ9</accession>